<evidence type="ECO:0000256" key="4">
    <source>
        <dbReference type="ARBA" id="ARBA00023242"/>
    </source>
</evidence>
<reference evidence="7 8" key="1">
    <citation type="journal article" date="2024" name="J Genomics">
        <title>Draft genome sequencing and assembly of Favolaschia claudopus CIRM-BRFM 2984 isolated from oak limbs.</title>
        <authorList>
            <person name="Navarro D."/>
            <person name="Drula E."/>
            <person name="Chaduli D."/>
            <person name="Cazenave R."/>
            <person name="Ahrendt S."/>
            <person name="Wang J."/>
            <person name="Lipzen A."/>
            <person name="Daum C."/>
            <person name="Barry K."/>
            <person name="Grigoriev I.V."/>
            <person name="Favel A."/>
            <person name="Rosso M.N."/>
            <person name="Martin F."/>
        </authorList>
    </citation>
    <scope>NUCLEOTIDE SEQUENCE [LARGE SCALE GENOMIC DNA]</scope>
    <source>
        <strain evidence="7 8">CIRM-BRFM 2984</strain>
    </source>
</reference>
<keyword evidence="3" id="KW-0677">Repeat</keyword>
<keyword evidence="2 5" id="KW-0853">WD repeat</keyword>
<evidence type="ECO:0000256" key="2">
    <source>
        <dbReference type="ARBA" id="ARBA00022574"/>
    </source>
</evidence>
<dbReference type="PANTHER" id="PTHR19848">
    <property type="entry name" value="WD40 REPEAT PROTEIN"/>
    <property type="match status" value="1"/>
</dbReference>
<evidence type="ECO:0000256" key="5">
    <source>
        <dbReference type="PROSITE-ProRule" id="PRU00221"/>
    </source>
</evidence>
<dbReference type="Gene3D" id="2.130.10.10">
    <property type="entry name" value="YVTN repeat-like/Quinoprotein amine dehydrogenase"/>
    <property type="match status" value="1"/>
</dbReference>
<dbReference type="InterPro" id="IPR011047">
    <property type="entry name" value="Quinoprotein_ADH-like_sf"/>
</dbReference>
<keyword evidence="4" id="KW-0539">Nucleus</keyword>
<dbReference type="SMART" id="SM00320">
    <property type="entry name" value="WD40"/>
    <property type="match status" value="3"/>
</dbReference>
<protein>
    <submittedName>
        <fullName evidence="7">Quinon protein alcohol dehydrogenase-like superfamily</fullName>
    </submittedName>
</protein>
<keyword evidence="6" id="KW-0472">Membrane</keyword>
<comment type="subcellular location">
    <subcellularLocation>
        <location evidence="1">Nucleus</location>
    </subcellularLocation>
</comment>
<dbReference type="PROSITE" id="PS50082">
    <property type="entry name" value="WD_REPEATS_2"/>
    <property type="match status" value="1"/>
</dbReference>
<evidence type="ECO:0000256" key="3">
    <source>
        <dbReference type="ARBA" id="ARBA00022737"/>
    </source>
</evidence>
<dbReference type="InterPro" id="IPR001680">
    <property type="entry name" value="WD40_rpt"/>
</dbReference>
<evidence type="ECO:0000256" key="6">
    <source>
        <dbReference type="SAM" id="Phobius"/>
    </source>
</evidence>
<dbReference type="PANTHER" id="PTHR19848:SF0">
    <property type="entry name" value="NOTCHLESS PROTEIN HOMOLOG 1"/>
    <property type="match status" value="1"/>
</dbReference>
<keyword evidence="6" id="KW-1133">Transmembrane helix</keyword>
<dbReference type="AlphaFoldDB" id="A0AAV9ZQY9"/>
<sequence length="457" mass="51009">KKSYCKVYTPCGTLTGHRGAVHRLAVTEDCKLLASGGIDGTRVWDLKTSKLLESPAGAGGRGATTCLLWIRRENESRELLFYEMYCKEIFGSAELTGLAFDPASNRLALCTASGVVQSYTLDRTSNLQPLFTIPMKGAVPKAIAFGDYKNTEREVIVFTLYDGSIRTLRGVDGSTVKTRFVGGKIGGVAINSRKGLMCLEDPFEGAVLYRLDDDHKLKTFEIALTQEEARPRQVCFADDGGAIVCGSDHGAVYVLDHWNGELLDQLQVGTRDWVQAVTAADIDGISTIFAARSGELGGRNDIMIWKKMGRKKSVRAAGILANAFQFLLILIGVLFIWQNMPKKSLRCRLCLIRCPTLMPRHYTCTCALRPNPHQILRVKRDDHDREYAELIESEKIERQVDAATATLEVDSTYDAENAEHHGVRWSEMWRLPYWNPSRMLVIDAMHCILEGLVHYHC</sequence>
<proteinExistence type="predicted"/>
<dbReference type="SUPFAM" id="SSF50998">
    <property type="entry name" value="Quinoprotein alcohol dehydrogenase-like"/>
    <property type="match status" value="1"/>
</dbReference>
<feature type="non-terminal residue" evidence="7">
    <location>
        <position position="1"/>
    </location>
</feature>
<evidence type="ECO:0000313" key="7">
    <source>
        <dbReference type="EMBL" id="KAK6988825.1"/>
    </source>
</evidence>
<feature type="repeat" description="WD" evidence="5">
    <location>
        <begin position="14"/>
        <end position="54"/>
    </location>
</feature>
<organism evidence="7 8">
    <name type="scientific">Favolaschia claudopus</name>
    <dbReference type="NCBI Taxonomy" id="2862362"/>
    <lineage>
        <taxon>Eukaryota</taxon>
        <taxon>Fungi</taxon>
        <taxon>Dikarya</taxon>
        <taxon>Basidiomycota</taxon>
        <taxon>Agaricomycotina</taxon>
        <taxon>Agaricomycetes</taxon>
        <taxon>Agaricomycetidae</taxon>
        <taxon>Agaricales</taxon>
        <taxon>Marasmiineae</taxon>
        <taxon>Mycenaceae</taxon>
        <taxon>Favolaschia</taxon>
    </lineage>
</organism>
<feature type="non-terminal residue" evidence="7">
    <location>
        <position position="457"/>
    </location>
</feature>
<dbReference type="Pfam" id="PF00400">
    <property type="entry name" value="WD40"/>
    <property type="match status" value="1"/>
</dbReference>
<dbReference type="Proteomes" id="UP001362999">
    <property type="component" value="Unassembled WGS sequence"/>
</dbReference>
<evidence type="ECO:0000313" key="8">
    <source>
        <dbReference type="Proteomes" id="UP001362999"/>
    </source>
</evidence>
<name>A0AAV9ZQY9_9AGAR</name>
<accession>A0AAV9ZQY9</accession>
<dbReference type="EMBL" id="JAWWNJ010000120">
    <property type="protein sequence ID" value="KAK6988825.1"/>
    <property type="molecule type" value="Genomic_DNA"/>
</dbReference>
<comment type="caution">
    <text evidence="7">The sequence shown here is derived from an EMBL/GenBank/DDBJ whole genome shotgun (WGS) entry which is preliminary data.</text>
</comment>
<dbReference type="InterPro" id="IPR015943">
    <property type="entry name" value="WD40/YVTN_repeat-like_dom_sf"/>
</dbReference>
<gene>
    <name evidence="7" type="ORF">R3P38DRAFT_2403391</name>
</gene>
<dbReference type="GO" id="GO:0005730">
    <property type="term" value="C:nucleolus"/>
    <property type="evidence" value="ECO:0007669"/>
    <property type="project" value="TreeGrafter"/>
</dbReference>
<keyword evidence="6" id="KW-0812">Transmembrane</keyword>
<keyword evidence="8" id="KW-1185">Reference proteome</keyword>
<dbReference type="GO" id="GO:0000027">
    <property type="term" value="P:ribosomal large subunit assembly"/>
    <property type="evidence" value="ECO:0007669"/>
    <property type="project" value="TreeGrafter"/>
</dbReference>
<evidence type="ECO:0000256" key="1">
    <source>
        <dbReference type="ARBA" id="ARBA00004123"/>
    </source>
</evidence>
<feature type="transmembrane region" description="Helical" evidence="6">
    <location>
        <begin position="316"/>
        <end position="337"/>
    </location>
</feature>